<dbReference type="InterPro" id="IPR000515">
    <property type="entry name" value="MetI-like"/>
</dbReference>
<feature type="transmembrane region" description="Helical" evidence="7">
    <location>
        <begin position="398"/>
        <end position="422"/>
    </location>
</feature>
<proteinExistence type="predicted"/>
<evidence type="ECO:0000256" key="1">
    <source>
        <dbReference type="ARBA" id="ARBA00004651"/>
    </source>
</evidence>
<evidence type="ECO:0000313" key="9">
    <source>
        <dbReference type="EMBL" id="UUD35718.1"/>
    </source>
</evidence>
<feature type="transmembrane region" description="Helical" evidence="7">
    <location>
        <begin position="134"/>
        <end position="155"/>
    </location>
</feature>
<keyword evidence="6 7" id="KW-0472">Membrane</keyword>
<keyword evidence="3" id="KW-1003">Cell membrane</keyword>
<dbReference type="EMBL" id="UZVY01000001">
    <property type="protein sequence ID" value="VDR41543.1"/>
    <property type="molecule type" value="Genomic_DNA"/>
</dbReference>
<feature type="transmembrane region" description="Helical" evidence="7">
    <location>
        <begin position="368"/>
        <end position="386"/>
    </location>
</feature>
<dbReference type="Proteomes" id="UP001058569">
    <property type="component" value="Chromosome"/>
</dbReference>
<evidence type="ECO:0000256" key="7">
    <source>
        <dbReference type="SAM" id="Phobius"/>
    </source>
</evidence>
<evidence type="ECO:0000259" key="8">
    <source>
        <dbReference type="PROSITE" id="PS50928"/>
    </source>
</evidence>
<dbReference type="AlphaFoldDB" id="A0A3P8MF45"/>
<feature type="transmembrane region" description="Helical" evidence="7">
    <location>
        <begin position="34"/>
        <end position="54"/>
    </location>
</feature>
<evidence type="ECO:0000256" key="2">
    <source>
        <dbReference type="ARBA" id="ARBA00022448"/>
    </source>
</evidence>
<reference evidence="9" key="2">
    <citation type="submission" date="2022-07" db="EMBL/GenBank/DDBJ databases">
        <title>Complete genome of Mycoplasma caviae type strain G122.</title>
        <authorList>
            <person name="Spergser J."/>
        </authorList>
    </citation>
    <scope>NUCLEOTIDE SEQUENCE</scope>
    <source>
        <strain evidence="9">G122</strain>
    </source>
</reference>
<dbReference type="GO" id="GO:0005886">
    <property type="term" value="C:plasma membrane"/>
    <property type="evidence" value="ECO:0007669"/>
    <property type="project" value="UniProtKB-SubCell"/>
</dbReference>
<evidence type="ECO:0000313" key="12">
    <source>
        <dbReference type="Proteomes" id="UP001058569"/>
    </source>
</evidence>
<feature type="transmembrane region" description="Helical" evidence="7">
    <location>
        <begin position="306"/>
        <end position="326"/>
    </location>
</feature>
<reference evidence="10 11" key="1">
    <citation type="submission" date="2018-12" db="EMBL/GenBank/DDBJ databases">
        <authorList>
            <consortium name="Pathogen Informatics"/>
        </authorList>
    </citation>
    <scope>NUCLEOTIDE SEQUENCE [LARGE SCALE GENOMIC DNA]</scope>
    <source>
        <strain evidence="10 11">NCTC10126</strain>
    </source>
</reference>
<dbReference type="OrthoDB" id="401373at2"/>
<evidence type="ECO:0000256" key="5">
    <source>
        <dbReference type="ARBA" id="ARBA00022989"/>
    </source>
</evidence>
<evidence type="ECO:0000256" key="6">
    <source>
        <dbReference type="ARBA" id="ARBA00023136"/>
    </source>
</evidence>
<dbReference type="Gene3D" id="1.10.3720.10">
    <property type="entry name" value="MetI-like"/>
    <property type="match status" value="2"/>
</dbReference>
<keyword evidence="2" id="KW-0813">Transport</keyword>
<feature type="domain" description="ABC transmembrane type-1" evidence="8">
    <location>
        <begin position="362"/>
        <end position="544"/>
    </location>
</feature>
<dbReference type="GO" id="GO:0055085">
    <property type="term" value="P:transmembrane transport"/>
    <property type="evidence" value="ECO:0007669"/>
    <property type="project" value="InterPro"/>
</dbReference>
<keyword evidence="5 7" id="KW-1133">Transmembrane helix</keyword>
<gene>
    <name evidence="10" type="ORF">NCTC10126_00019</name>
    <name evidence="9" type="ORF">NPA07_02480</name>
</gene>
<feature type="transmembrane region" description="Helical" evidence="7">
    <location>
        <begin position="231"/>
        <end position="249"/>
    </location>
</feature>
<evidence type="ECO:0000256" key="4">
    <source>
        <dbReference type="ARBA" id="ARBA00022692"/>
    </source>
</evidence>
<dbReference type="PANTHER" id="PTHR30043">
    <property type="entry name" value="PHOSPHONATES TRANSPORT SYSTEM PERMEASE PROTEIN"/>
    <property type="match status" value="1"/>
</dbReference>
<dbReference type="PROSITE" id="PS50928">
    <property type="entry name" value="ABC_TM1"/>
    <property type="match status" value="2"/>
</dbReference>
<dbReference type="SUPFAM" id="SSF161098">
    <property type="entry name" value="MetI-like"/>
    <property type="match status" value="2"/>
</dbReference>
<organism evidence="10 11">
    <name type="scientific">Mycoplasmopsis caviae</name>
    <dbReference type="NCBI Taxonomy" id="55603"/>
    <lineage>
        <taxon>Bacteria</taxon>
        <taxon>Bacillati</taxon>
        <taxon>Mycoplasmatota</taxon>
        <taxon>Mycoplasmoidales</taxon>
        <taxon>Metamycoplasmataceae</taxon>
        <taxon>Mycoplasmopsis</taxon>
    </lineage>
</organism>
<name>A0A3P8MF45_9BACT</name>
<feature type="transmembrane region" description="Helical" evidence="7">
    <location>
        <begin position="101"/>
        <end position="122"/>
    </location>
</feature>
<feature type="transmembrane region" description="Helical" evidence="7">
    <location>
        <begin position="494"/>
        <end position="514"/>
    </location>
</feature>
<sequence length="568" mass="66779">MQPIKNKDKKYHYSWLFDIYTNSKGDSYKKPKKWVKLSIVFIILLICLYCLFLFDLRLADPNSLSQLRSNIKLLFSFNNKNPSFPASNLWTLSFTYLWNTIQYTSLGTLCGFLLALFTSYLSSLNLHRNKFIPLVCKIIITLLRALPIFFFVLLLNSSFDQLLSASLILTWFTWLWLHKYLSEIWENSKVTFYWNSILLGTNKFKSFINNVSYRNRNKVIMLFLYSYESNIRWSSVLSTLGLFGIGKLINEPLKSGNYSIVAIPLLLLALTLLILEIFSLIINHLIFKPLKLSRNTKVKVFLRVKFYLIISFITIMLTSIITLFNIKYQFNVSILSSRWSELTYKANYSILRFDSYAIFNELLTSFKIAIASIFLAFIFSLIASFFTNDKSVNKYIKVLGKILLALLRTIPITLFFYFSIYLYYSREFILILALSFVTMRSMSKFFTESINNIDQKLIDNYLLINNNKVLLYWNFIIPRVIKDFYSYAAFRFELIFRNIINYASFAIVGIGPRLNEYKFKGEWDNVGALTLVIWLTLIAIELITTIIKYHRSIISFLKFKIKEPNIRF</sequence>
<keyword evidence="12" id="KW-1185">Reference proteome</keyword>
<feature type="transmembrane region" description="Helical" evidence="7">
    <location>
        <begin position="161"/>
        <end position="177"/>
    </location>
</feature>
<evidence type="ECO:0000313" key="11">
    <source>
        <dbReference type="Proteomes" id="UP000280036"/>
    </source>
</evidence>
<protein>
    <submittedName>
        <fullName evidence="9">ABC transporter permease</fullName>
    </submittedName>
    <submittedName>
        <fullName evidence="10">ABC-type phosphate/phosphonate transport system, permease component</fullName>
    </submittedName>
</protein>
<dbReference type="RefSeq" id="WP_126117838.1">
    <property type="nucleotide sequence ID" value="NZ_CP101806.1"/>
</dbReference>
<dbReference type="Proteomes" id="UP000280036">
    <property type="component" value="Unassembled WGS sequence"/>
</dbReference>
<keyword evidence="4 7" id="KW-0812">Transmembrane</keyword>
<accession>A0A3P8MF45</accession>
<comment type="subcellular location">
    <subcellularLocation>
        <location evidence="1">Cell membrane</location>
        <topology evidence="1">Multi-pass membrane protein</topology>
    </subcellularLocation>
</comment>
<dbReference type="EMBL" id="CP101806">
    <property type="protein sequence ID" value="UUD35718.1"/>
    <property type="molecule type" value="Genomic_DNA"/>
</dbReference>
<feature type="transmembrane region" description="Helical" evidence="7">
    <location>
        <begin position="526"/>
        <end position="547"/>
    </location>
</feature>
<feature type="domain" description="ABC transmembrane type-1" evidence="8">
    <location>
        <begin position="97"/>
        <end position="279"/>
    </location>
</feature>
<evidence type="ECO:0000313" key="10">
    <source>
        <dbReference type="EMBL" id="VDR41543.1"/>
    </source>
</evidence>
<dbReference type="InterPro" id="IPR035906">
    <property type="entry name" value="MetI-like_sf"/>
</dbReference>
<feature type="transmembrane region" description="Helical" evidence="7">
    <location>
        <begin position="261"/>
        <end position="286"/>
    </location>
</feature>
<dbReference type="PANTHER" id="PTHR30043:SF1">
    <property type="entry name" value="ABC TRANSPORT SYSTEM PERMEASE PROTEIN P69"/>
    <property type="match status" value="1"/>
</dbReference>
<evidence type="ECO:0000256" key="3">
    <source>
        <dbReference type="ARBA" id="ARBA00022475"/>
    </source>
</evidence>